<evidence type="ECO:0000256" key="1">
    <source>
        <dbReference type="SAM" id="MobiDB-lite"/>
    </source>
</evidence>
<dbReference type="Proteomes" id="UP000663866">
    <property type="component" value="Unassembled WGS sequence"/>
</dbReference>
<keyword evidence="5" id="KW-1185">Reference proteome</keyword>
<accession>A0A816NGA9</accession>
<name>A0A816NGA9_9BILA</name>
<feature type="non-terminal residue" evidence="2">
    <location>
        <position position="29"/>
    </location>
</feature>
<sequence>MQLPCRTASPSFTQPYDIRGDPELTTEDF</sequence>
<comment type="caution">
    <text evidence="2">The sequence shown here is derived from an EMBL/GenBank/DDBJ whole genome shotgun (WGS) entry which is preliminary data.</text>
</comment>
<evidence type="ECO:0000313" key="5">
    <source>
        <dbReference type="Proteomes" id="UP000663866"/>
    </source>
</evidence>
<dbReference type="EMBL" id="CAJNRF010002141">
    <property type="protein sequence ID" value="CAF2033762.1"/>
    <property type="molecule type" value="Genomic_DNA"/>
</dbReference>
<reference evidence="2" key="1">
    <citation type="submission" date="2021-02" db="EMBL/GenBank/DDBJ databases">
        <authorList>
            <person name="Nowell W R."/>
        </authorList>
    </citation>
    <scope>NUCLEOTIDE SEQUENCE</scope>
</reference>
<dbReference type="EMBL" id="CAJOBG010018008">
    <property type="protein sequence ID" value="CAF4313624.1"/>
    <property type="molecule type" value="Genomic_DNA"/>
</dbReference>
<proteinExistence type="predicted"/>
<evidence type="ECO:0000313" key="3">
    <source>
        <dbReference type="EMBL" id="CAF4313624.1"/>
    </source>
</evidence>
<organism evidence="2 4">
    <name type="scientific">Rotaria magnacalcarata</name>
    <dbReference type="NCBI Taxonomy" id="392030"/>
    <lineage>
        <taxon>Eukaryota</taxon>
        <taxon>Metazoa</taxon>
        <taxon>Spiralia</taxon>
        <taxon>Gnathifera</taxon>
        <taxon>Rotifera</taxon>
        <taxon>Eurotatoria</taxon>
        <taxon>Bdelloidea</taxon>
        <taxon>Philodinida</taxon>
        <taxon>Philodinidae</taxon>
        <taxon>Rotaria</taxon>
    </lineage>
</organism>
<gene>
    <name evidence="3" type="ORF">OVN521_LOCUS31731</name>
    <name evidence="2" type="ORF">WKI299_LOCUS7188</name>
</gene>
<feature type="region of interest" description="Disordered" evidence="1">
    <location>
        <begin position="1"/>
        <end position="29"/>
    </location>
</feature>
<evidence type="ECO:0000313" key="2">
    <source>
        <dbReference type="EMBL" id="CAF2033762.1"/>
    </source>
</evidence>
<dbReference type="Proteomes" id="UP000663856">
    <property type="component" value="Unassembled WGS sequence"/>
</dbReference>
<evidence type="ECO:0000313" key="4">
    <source>
        <dbReference type="Proteomes" id="UP000663856"/>
    </source>
</evidence>
<dbReference type="AlphaFoldDB" id="A0A816NGA9"/>
<protein>
    <submittedName>
        <fullName evidence="2">Uncharacterized protein</fullName>
    </submittedName>
</protein>